<feature type="active site" evidence="11">
    <location>
        <position position="170"/>
    </location>
</feature>
<dbReference type="EMBL" id="ML179144">
    <property type="protein sequence ID" value="THU98032.1"/>
    <property type="molecule type" value="Genomic_DNA"/>
</dbReference>
<dbReference type="InterPro" id="IPR018028">
    <property type="entry name" value="Catalase"/>
</dbReference>
<evidence type="ECO:0000256" key="3">
    <source>
        <dbReference type="ARBA" id="ARBA00012314"/>
    </source>
</evidence>
<comment type="similarity">
    <text evidence="2 10 13">Belongs to the catalase family.</text>
</comment>
<dbReference type="PROSITE" id="PS51402">
    <property type="entry name" value="CATALASE_3"/>
    <property type="match status" value="1"/>
</dbReference>
<evidence type="ECO:0000256" key="15">
    <source>
        <dbReference type="SAM" id="SignalP"/>
    </source>
</evidence>
<evidence type="ECO:0000256" key="9">
    <source>
        <dbReference type="ARBA" id="ARBA00023324"/>
    </source>
</evidence>
<dbReference type="PRINTS" id="PR00067">
    <property type="entry name" value="CATALASE"/>
</dbReference>
<evidence type="ECO:0000256" key="14">
    <source>
        <dbReference type="RuleBase" id="RU004142"/>
    </source>
</evidence>
<dbReference type="Proteomes" id="UP000297245">
    <property type="component" value="Unassembled WGS sequence"/>
</dbReference>
<sequence>MKSTTFILASNVLLAFASCPFSVNQPQTRSVTDGDGFLDQFVVNDTNVFTTTDTGTPVDDTVSLKAGDRGPTLMEDFVMRTKITRFDHERVPERVVHARGAGAHGYFESYRDWSNITAAAFLSEAGKQTPIFVRFSVVGGSRGSADTARDVHGFAVKFYTEEGNYDIVGNNIPVFFVQDAIQFPDVIHATKPSPDNEALNTHDRAYDFVSQNPAALHTFFWQLAGYGIPRSYRHMDGFGVNTYRFVNDNGDSKLVKFHFKTQQGKASLLGPEALALAGQNPDAHRVDLFDAIAAGNYPEWELAVQIVDEEDVTRFGFDLLDPTKIIPETIVPLTPIGKFVLNRNPINYFAETEQVMFCPGHIVRGIDFSDDPLLQGRLFSYLDTQLNRNMGSPNFEQIPINRPRNIFHNNNRDGAGQQFIQSNTAAYSFNALNHGSPRPANQTQGKGFFTAPARRVVDARYVREVSPTFLDHWSQPRLFWNSILPVEQQMIVDALRFELANVESMQVRANFIHQINMVDHDLAVRVTDTVGIDAPAPDPTFYHDNTTTGLSIFNHTLSTIAGLNVGIMASSNSTDSISQAGSLVSALKAKGVNVMVIAEKLQSGVNTTYSSSDASLFDGIIIMDGTQGLFDPIASSHSSLYPPQRPLNIVRDAFYYEKAISAIGGGAAVLGQIGINGTQPGVRIVGSTGDEFVEMFESDLKQFKPGRYNLRYEDAKYFGKGKLCTAKLANYQFKLHDS</sequence>
<dbReference type="OrthoDB" id="6880011at2759"/>
<evidence type="ECO:0000256" key="13">
    <source>
        <dbReference type="RuleBase" id="RU000498"/>
    </source>
</evidence>
<dbReference type="PANTHER" id="PTHR42821:SF3">
    <property type="entry name" value="CATALASE B"/>
    <property type="match status" value="1"/>
</dbReference>
<comment type="catalytic activity">
    <reaction evidence="10 13">
        <text>2 H2O2 = O2 + 2 H2O</text>
        <dbReference type="Rhea" id="RHEA:20309"/>
        <dbReference type="ChEBI" id="CHEBI:15377"/>
        <dbReference type="ChEBI" id="CHEBI:15379"/>
        <dbReference type="ChEBI" id="CHEBI:16240"/>
        <dbReference type="EC" id="1.11.1.6"/>
    </reaction>
</comment>
<dbReference type="Gene3D" id="1.20.1370.20">
    <property type="match status" value="1"/>
</dbReference>
<evidence type="ECO:0000256" key="4">
    <source>
        <dbReference type="ARBA" id="ARBA00022559"/>
    </source>
</evidence>
<dbReference type="Pfam" id="PF00199">
    <property type="entry name" value="Catalase"/>
    <property type="match status" value="1"/>
</dbReference>
<dbReference type="GO" id="GO:0005829">
    <property type="term" value="C:cytosol"/>
    <property type="evidence" value="ECO:0007669"/>
    <property type="project" value="TreeGrafter"/>
</dbReference>
<comment type="function">
    <text evidence="14">Catalyzes the degradation of hydrogen peroxide (H(2)O(2)) generated by peroxisomal oxidases to water and oxygen, thereby protecting cells from the toxic effects of hydrogen peroxide.</text>
</comment>
<dbReference type="GO" id="GO:0020037">
    <property type="term" value="F:heme binding"/>
    <property type="evidence" value="ECO:0007669"/>
    <property type="project" value="UniProtKB-UniRule"/>
</dbReference>
<evidence type="ECO:0000256" key="5">
    <source>
        <dbReference type="ARBA" id="ARBA00022617"/>
    </source>
</evidence>
<proteinExistence type="inferred from homology"/>
<dbReference type="SUPFAM" id="SSF56634">
    <property type="entry name" value="Heme-dependent catalase-like"/>
    <property type="match status" value="1"/>
</dbReference>
<dbReference type="SMART" id="SM01060">
    <property type="entry name" value="Catalase"/>
    <property type="match status" value="1"/>
</dbReference>
<dbReference type="PANTHER" id="PTHR42821">
    <property type="entry name" value="CATALASE"/>
    <property type="match status" value="1"/>
</dbReference>
<dbReference type="AlphaFoldDB" id="A0A4S8M6V8"/>
<evidence type="ECO:0000256" key="2">
    <source>
        <dbReference type="ARBA" id="ARBA00005329"/>
    </source>
</evidence>
<dbReference type="InterPro" id="IPR011614">
    <property type="entry name" value="Catalase_core"/>
</dbReference>
<keyword evidence="8 10" id="KW-0408">Iron</keyword>
<dbReference type="InterPro" id="IPR010582">
    <property type="entry name" value="Catalase_immune_responsive"/>
</dbReference>
<accession>A0A4S8M6V8</accession>
<dbReference type="PIRSF" id="PIRSF038927">
    <property type="entry name" value="Catalase_clade2"/>
    <property type="match status" value="1"/>
</dbReference>
<feature type="binding site" description="axial binding residue" evidence="12">
    <location>
        <position position="381"/>
    </location>
    <ligand>
        <name>heme</name>
        <dbReference type="ChEBI" id="CHEBI:30413"/>
    </ligand>
    <ligandPart>
        <name>Fe</name>
        <dbReference type="ChEBI" id="CHEBI:18248"/>
    </ligandPart>
</feature>
<dbReference type="GO" id="GO:0004096">
    <property type="term" value="F:catalase activity"/>
    <property type="evidence" value="ECO:0007669"/>
    <property type="project" value="UniProtKB-UniRule"/>
</dbReference>
<evidence type="ECO:0000313" key="18">
    <source>
        <dbReference type="Proteomes" id="UP000297245"/>
    </source>
</evidence>
<dbReference type="InterPro" id="IPR029062">
    <property type="entry name" value="Class_I_gatase-like"/>
</dbReference>
<evidence type="ECO:0000256" key="12">
    <source>
        <dbReference type="PIRSR" id="PIRSR038927-2"/>
    </source>
</evidence>
<organism evidence="17 18">
    <name type="scientific">Dendrothele bispora (strain CBS 962.96)</name>
    <dbReference type="NCBI Taxonomy" id="1314807"/>
    <lineage>
        <taxon>Eukaryota</taxon>
        <taxon>Fungi</taxon>
        <taxon>Dikarya</taxon>
        <taxon>Basidiomycota</taxon>
        <taxon>Agaricomycotina</taxon>
        <taxon>Agaricomycetes</taxon>
        <taxon>Agaricomycetidae</taxon>
        <taxon>Agaricales</taxon>
        <taxon>Agaricales incertae sedis</taxon>
        <taxon>Dendrothele</taxon>
    </lineage>
</organism>
<keyword evidence="9 10" id="KW-0376">Hydrogen peroxide</keyword>
<dbReference type="GO" id="GO:0046872">
    <property type="term" value="F:metal ion binding"/>
    <property type="evidence" value="ECO:0007669"/>
    <property type="project" value="UniProtKB-KW"/>
</dbReference>
<dbReference type="PROSITE" id="PS51257">
    <property type="entry name" value="PROKAR_LIPOPROTEIN"/>
    <property type="match status" value="1"/>
</dbReference>
<keyword evidence="5 10" id="KW-0349">Heme</keyword>
<gene>
    <name evidence="17" type="ORF">K435DRAFT_857062</name>
</gene>
<name>A0A4S8M6V8_DENBC</name>
<dbReference type="PROSITE" id="PS00438">
    <property type="entry name" value="CATALASE_2"/>
    <property type="match status" value="1"/>
</dbReference>
<keyword evidence="4 10" id="KW-0575">Peroxidase</keyword>
<dbReference type="InterPro" id="IPR041399">
    <property type="entry name" value="Catalase_large_C"/>
</dbReference>
<keyword evidence="18" id="KW-1185">Reference proteome</keyword>
<feature type="chain" id="PRO_5020352118" description="Catalase" evidence="15">
    <location>
        <begin position="18"/>
        <end position="738"/>
    </location>
</feature>
<dbReference type="SUPFAM" id="SSF52317">
    <property type="entry name" value="Class I glutamine amidotransferase-like"/>
    <property type="match status" value="1"/>
</dbReference>
<dbReference type="GO" id="GO:0042744">
    <property type="term" value="P:hydrogen peroxide catabolic process"/>
    <property type="evidence" value="ECO:0007669"/>
    <property type="project" value="UniProtKB-UniRule"/>
</dbReference>
<dbReference type="InterPro" id="IPR002226">
    <property type="entry name" value="Catalase_haem_BS"/>
</dbReference>
<comment type="function">
    <text evidence="10">Occurs in almost all aerobically respiring organisms and serves to protect cells from the toxic effects of hydrogen peroxide.</text>
</comment>
<dbReference type="FunFam" id="1.20.1370.20:FF:000001">
    <property type="entry name" value="Catalase HPII"/>
    <property type="match status" value="1"/>
</dbReference>
<dbReference type="Gene3D" id="2.40.180.10">
    <property type="entry name" value="Catalase core domain"/>
    <property type="match status" value="1"/>
</dbReference>
<dbReference type="EC" id="1.11.1.6" evidence="3 10"/>
<dbReference type="GO" id="GO:0006979">
    <property type="term" value="P:response to oxidative stress"/>
    <property type="evidence" value="ECO:0007669"/>
    <property type="project" value="InterPro"/>
</dbReference>
<dbReference type="PROSITE" id="PS00437">
    <property type="entry name" value="CATALASE_1"/>
    <property type="match status" value="1"/>
</dbReference>
<dbReference type="CDD" id="cd03132">
    <property type="entry name" value="GATase1_catalase"/>
    <property type="match status" value="1"/>
</dbReference>
<dbReference type="InterPro" id="IPR024708">
    <property type="entry name" value="Catalase_AS"/>
</dbReference>
<dbReference type="Pfam" id="PF18011">
    <property type="entry name" value="Catalase_C"/>
    <property type="match status" value="1"/>
</dbReference>
<dbReference type="FunFam" id="2.40.180.10:FF:000003">
    <property type="entry name" value="Catalase"/>
    <property type="match status" value="1"/>
</dbReference>
<feature type="domain" description="Catalase core" evidence="16">
    <location>
        <begin position="51"/>
        <end position="436"/>
    </location>
</feature>
<evidence type="ECO:0000256" key="7">
    <source>
        <dbReference type="ARBA" id="ARBA00023002"/>
    </source>
</evidence>
<comment type="cofactor">
    <cofactor evidence="1 10 12">
        <name>heme</name>
        <dbReference type="ChEBI" id="CHEBI:30413"/>
    </cofactor>
</comment>
<dbReference type="Gene3D" id="3.40.50.880">
    <property type="match status" value="1"/>
</dbReference>
<evidence type="ECO:0000256" key="11">
    <source>
        <dbReference type="PIRSR" id="PIRSR038927-1"/>
    </source>
</evidence>
<evidence type="ECO:0000256" key="6">
    <source>
        <dbReference type="ARBA" id="ARBA00022723"/>
    </source>
</evidence>
<keyword evidence="7 10" id="KW-0560">Oxidoreductase</keyword>
<keyword evidence="6 10" id="KW-0479">Metal-binding</keyword>
<dbReference type="InterPro" id="IPR020835">
    <property type="entry name" value="Catalase_sf"/>
</dbReference>
<evidence type="ECO:0000259" key="16">
    <source>
        <dbReference type="SMART" id="SM01060"/>
    </source>
</evidence>
<dbReference type="InterPro" id="IPR024712">
    <property type="entry name" value="Catalase_clade2"/>
</dbReference>
<evidence type="ECO:0000256" key="10">
    <source>
        <dbReference type="PIRNR" id="PIRNR038927"/>
    </source>
</evidence>
<feature type="signal peptide" evidence="15">
    <location>
        <begin position="1"/>
        <end position="17"/>
    </location>
</feature>
<dbReference type="Pfam" id="PF06628">
    <property type="entry name" value="Catalase-rel"/>
    <property type="match status" value="1"/>
</dbReference>
<evidence type="ECO:0000256" key="1">
    <source>
        <dbReference type="ARBA" id="ARBA00001971"/>
    </source>
</evidence>
<dbReference type="InterPro" id="IPR043156">
    <property type="entry name" value="Catalase_clade2_helical"/>
</dbReference>
<evidence type="ECO:0000256" key="8">
    <source>
        <dbReference type="ARBA" id="ARBA00023004"/>
    </source>
</evidence>
<protein>
    <recommendedName>
        <fullName evidence="3 10">Catalase</fullName>
        <ecNumber evidence="3 10">1.11.1.6</ecNumber>
    </recommendedName>
</protein>
<keyword evidence="15" id="KW-0732">Signal</keyword>
<evidence type="ECO:0000313" key="17">
    <source>
        <dbReference type="EMBL" id="THU98032.1"/>
    </source>
</evidence>
<feature type="active site" evidence="11">
    <location>
        <position position="97"/>
    </location>
</feature>
<reference evidence="17 18" key="1">
    <citation type="journal article" date="2019" name="Nat. Ecol. Evol.">
        <title>Megaphylogeny resolves global patterns of mushroom evolution.</title>
        <authorList>
            <person name="Varga T."/>
            <person name="Krizsan K."/>
            <person name="Foldi C."/>
            <person name="Dima B."/>
            <person name="Sanchez-Garcia M."/>
            <person name="Sanchez-Ramirez S."/>
            <person name="Szollosi G.J."/>
            <person name="Szarkandi J.G."/>
            <person name="Papp V."/>
            <person name="Albert L."/>
            <person name="Andreopoulos W."/>
            <person name="Angelini C."/>
            <person name="Antonin V."/>
            <person name="Barry K.W."/>
            <person name="Bougher N.L."/>
            <person name="Buchanan P."/>
            <person name="Buyck B."/>
            <person name="Bense V."/>
            <person name="Catcheside P."/>
            <person name="Chovatia M."/>
            <person name="Cooper J."/>
            <person name="Damon W."/>
            <person name="Desjardin D."/>
            <person name="Finy P."/>
            <person name="Geml J."/>
            <person name="Haridas S."/>
            <person name="Hughes K."/>
            <person name="Justo A."/>
            <person name="Karasinski D."/>
            <person name="Kautmanova I."/>
            <person name="Kiss B."/>
            <person name="Kocsube S."/>
            <person name="Kotiranta H."/>
            <person name="LaButti K.M."/>
            <person name="Lechner B.E."/>
            <person name="Liimatainen K."/>
            <person name="Lipzen A."/>
            <person name="Lukacs Z."/>
            <person name="Mihaltcheva S."/>
            <person name="Morgado L.N."/>
            <person name="Niskanen T."/>
            <person name="Noordeloos M.E."/>
            <person name="Ohm R.A."/>
            <person name="Ortiz-Santana B."/>
            <person name="Ovrebo C."/>
            <person name="Racz N."/>
            <person name="Riley R."/>
            <person name="Savchenko A."/>
            <person name="Shiryaev A."/>
            <person name="Soop K."/>
            <person name="Spirin V."/>
            <person name="Szebenyi C."/>
            <person name="Tomsovsky M."/>
            <person name="Tulloss R.E."/>
            <person name="Uehling J."/>
            <person name="Grigoriev I.V."/>
            <person name="Vagvolgyi C."/>
            <person name="Papp T."/>
            <person name="Martin F.M."/>
            <person name="Miettinen O."/>
            <person name="Hibbett D.S."/>
            <person name="Nagy L.G."/>
        </authorList>
    </citation>
    <scope>NUCLEOTIDE SEQUENCE [LARGE SCALE GENOMIC DNA]</scope>
    <source>
        <strain evidence="17 18">CBS 962.96</strain>
    </source>
</reference>